<protein>
    <recommendedName>
        <fullName evidence="5 15">Corrinoid adenosyltransferase</fullName>
        <ecNumber evidence="4 15">2.5.1.17</ecNumber>
    </recommendedName>
    <alternativeName>
        <fullName evidence="10 15">Cob(II)alamin adenosyltransferase</fullName>
    </alternativeName>
    <alternativeName>
        <fullName evidence="12 15">Cob(II)yrinic acid a,c-diamide adenosyltransferase</fullName>
    </alternativeName>
    <alternativeName>
        <fullName evidence="11 15">Cobinamide/cobalamin adenosyltransferase</fullName>
    </alternativeName>
</protein>
<evidence type="ECO:0000256" key="9">
    <source>
        <dbReference type="ARBA" id="ARBA00022840"/>
    </source>
</evidence>
<dbReference type="FunFam" id="1.20.1200.10:FF:000001">
    <property type="entry name" value="Cob(I)yrinic acid a,c-diamide adenosyltransferase"/>
    <property type="match status" value="1"/>
</dbReference>
<dbReference type="UniPathway" id="UPA00148">
    <property type="reaction ID" value="UER00233"/>
</dbReference>
<dbReference type="EC" id="2.5.1.17" evidence="4 15"/>
<dbReference type="PANTHER" id="PTHR12213">
    <property type="entry name" value="CORRINOID ADENOSYLTRANSFERASE"/>
    <property type="match status" value="1"/>
</dbReference>
<proteinExistence type="inferred from homology"/>
<evidence type="ECO:0000256" key="4">
    <source>
        <dbReference type="ARBA" id="ARBA00012454"/>
    </source>
</evidence>
<evidence type="ECO:0000256" key="1">
    <source>
        <dbReference type="ARBA" id="ARBA00005121"/>
    </source>
</evidence>
<evidence type="ECO:0000256" key="12">
    <source>
        <dbReference type="ARBA" id="ARBA00033354"/>
    </source>
</evidence>
<sequence>MQLYTKRGDYGNTNLIGQRTIPKDNIRVETYGTLDELNSLIGVIVSQMDEEDNRLKSELIDLQHLLFDCGTDLATFDGERPYKVKKEAVEWIEEQIDVYAEEPPIIEKFVIPGGHPVASLLHLARTVTRRAEHLIVTLNREEKINTVVAIFVNRLSDYLFALARIVNHRKGVAEPLYERGGKVFHPELKKEQLPKTHY</sequence>
<comment type="catalytic activity">
    <reaction evidence="14 15">
        <text>2 cob(II)alamin + reduced [electron-transfer flavoprotein] + 2 ATP = 2 adenosylcob(III)alamin + 2 triphosphate + oxidized [electron-transfer flavoprotein] + 3 H(+)</text>
        <dbReference type="Rhea" id="RHEA:28671"/>
        <dbReference type="Rhea" id="RHEA-COMP:10685"/>
        <dbReference type="Rhea" id="RHEA-COMP:10686"/>
        <dbReference type="ChEBI" id="CHEBI:15378"/>
        <dbReference type="ChEBI" id="CHEBI:16304"/>
        <dbReference type="ChEBI" id="CHEBI:18036"/>
        <dbReference type="ChEBI" id="CHEBI:18408"/>
        <dbReference type="ChEBI" id="CHEBI:30616"/>
        <dbReference type="ChEBI" id="CHEBI:57692"/>
        <dbReference type="ChEBI" id="CHEBI:58307"/>
        <dbReference type="EC" id="2.5.1.17"/>
    </reaction>
</comment>
<feature type="domain" description="Cobalamin adenosyltransferase-like" evidence="16">
    <location>
        <begin position="3"/>
        <end position="165"/>
    </location>
</feature>
<dbReference type="GO" id="GO:0005524">
    <property type="term" value="F:ATP binding"/>
    <property type="evidence" value="ECO:0007669"/>
    <property type="project" value="UniProtKB-UniRule"/>
</dbReference>
<dbReference type="GO" id="GO:0009236">
    <property type="term" value="P:cobalamin biosynthetic process"/>
    <property type="evidence" value="ECO:0007669"/>
    <property type="project" value="UniProtKB-UniRule"/>
</dbReference>
<dbReference type="Pfam" id="PF01923">
    <property type="entry name" value="Cob_adeno_trans"/>
    <property type="match status" value="1"/>
</dbReference>
<keyword evidence="18" id="KW-1185">Reference proteome</keyword>
<dbReference type="Proteomes" id="UP000198668">
    <property type="component" value="Unassembled WGS sequence"/>
</dbReference>
<comment type="similarity">
    <text evidence="2 15">Belongs to the Cob(I)alamin adenosyltransferase family.</text>
</comment>
<comment type="catalytic activity">
    <reaction evidence="13 15">
        <text>2 cob(II)yrinate a,c diamide + reduced [electron-transfer flavoprotein] + 2 ATP = 2 adenosylcob(III)yrinate a,c-diamide + 2 triphosphate + oxidized [electron-transfer flavoprotein] + 3 H(+)</text>
        <dbReference type="Rhea" id="RHEA:11528"/>
        <dbReference type="Rhea" id="RHEA-COMP:10685"/>
        <dbReference type="Rhea" id="RHEA-COMP:10686"/>
        <dbReference type="ChEBI" id="CHEBI:15378"/>
        <dbReference type="ChEBI" id="CHEBI:18036"/>
        <dbReference type="ChEBI" id="CHEBI:30616"/>
        <dbReference type="ChEBI" id="CHEBI:57692"/>
        <dbReference type="ChEBI" id="CHEBI:58307"/>
        <dbReference type="ChEBI" id="CHEBI:58503"/>
        <dbReference type="ChEBI" id="CHEBI:58537"/>
        <dbReference type="EC" id="2.5.1.17"/>
    </reaction>
</comment>
<keyword evidence="8 15" id="KW-0547">Nucleotide-binding</keyword>
<dbReference type="InterPro" id="IPR016030">
    <property type="entry name" value="CblAdoTrfase-like"/>
</dbReference>
<dbReference type="RefSeq" id="WP_177186182.1">
    <property type="nucleotide sequence ID" value="NZ_FOQE01000014.1"/>
</dbReference>
<keyword evidence="7 15" id="KW-0808">Transferase</keyword>
<evidence type="ECO:0000256" key="13">
    <source>
        <dbReference type="ARBA" id="ARBA00048555"/>
    </source>
</evidence>
<accession>A0A1I3C6Z5</accession>
<comment type="pathway">
    <text evidence="1 15">Cofactor biosynthesis; adenosylcobalamin biosynthesis; adenosylcobalamin from cob(II)yrinate a,c-diamide: step 2/7.</text>
</comment>
<reference evidence="17 18" key="1">
    <citation type="submission" date="2016-10" db="EMBL/GenBank/DDBJ databases">
        <authorList>
            <person name="de Groot N.N."/>
        </authorList>
    </citation>
    <scope>NUCLEOTIDE SEQUENCE [LARGE SCALE GENOMIC DNA]</scope>
    <source>
        <strain evidence="17 18">DSM 27630</strain>
    </source>
</reference>
<name>A0A1I3C6Z5_9LACT</name>
<evidence type="ECO:0000256" key="8">
    <source>
        <dbReference type="ARBA" id="ARBA00022741"/>
    </source>
</evidence>
<dbReference type="GO" id="GO:0008817">
    <property type="term" value="F:corrinoid adenosyltransferase activity"/>
    <property type="evidence" value="ECO:0007669"/>
    <property type="project" value="UniProtKB-UniRule"/>
</dbReference>
<dbReference type="InterPro" id="IPR036451">
    <property type="entry name" value="CblAdoTrfase-like_sf"/>
</dbReference>
<keyword evidence="9 15" id="KW-0067">ATP-binding</keyword>
<evidence type="ECO:0000256" key="14">
    <source>
        <dbReference type="ARBA" id="ARBA00048692"/>
    </source>
</evidence>
<evidence type="ECO:0000256" key="15">
    <source>
        <dbReference type="RuleBase" id="RU366026"/>
    </source>
</evidence>
<dbReference type="NCBIfam" id="TIGR00636">
    <property type="entry name" value="PduO_Nterm"/>
    <property type="match status" value="1"/>
</dbReference>
<keyword evidence="6 15" id="KW-0169">Cobalamin biosynthesis</keyword>
<evidence type="ECO:0000256" key="2">
    <source>
        <dbReference type="ARBA" id="ARBA00007487"/>
    </source>
</evidence>
<evidence type="ECO:0000256" key="7">
    <source>
        <dbReference type="ARBA" id="ARBA00022679"/>
    </source>
</evidence>
<evidence type="ECO:0000256" key="6">
    <source>
        <dbReference type="ARBA" id="ARBA00022573"/>
    </source>
</evidence>
<dbReference type="AlphaFoldDB" id="A0A1I3C6Z5"/>
<evidence type="ECO:0000256" key="5">
    <source>
        <dbReference type="ARBA" id="ARBA00020963"/>
    </source>
</evidence>
<evidence type="ECO:0000259" key="16">
    <source>
        <dbReference type="Pfam" id="PF01923"/>
    </source>
</evidence>
<comment type="subunit">
    <text evidence="3">Homotrimer.</text>
</comment>
<evidence type="ECO:0000256" key="3">
    <source>
        <dbReference type="ARBA" id="ARBA00011233"/>
    </source>
</evidence>
<dbReference type="SUPFAM" id="SSF89028">
    <property type="entry name" value="Cobalamin adenosyltransferase-like"/>
    <property type="match status" value="1"/>
</dbReference>
<organism evidence="17 18">
    <name type="scientific">Pisciglobus halotolerans</name>
    <dbReference type="NCBI Taxonomy" id="745365"/>
    <lineage>
        <taxon>Bacteria</taxon>
        <taxon>Bacillati</taxon>
        <taxon>Bacillota</taxon>
        <taxon>Bacilli</taxon>
        <taxon>Lactobacillales</taxon>
        <taxon>Carnobacteriaceae</taxon>
    </lineage>
</organism>
<evidence type="ECO:0000256" key="10">
    <source>
        <dbReference type="ARBA" id="ARBA00031529"/>
    </source>
</evidence>
<evidence type="ECO:0000313" key="17">
    <source>
        <dbReference type="EMBL" id="SFH69949.1"/>
    </source>
</evidence>
<evidence type="ECO:0000256" key="11">
    <source>
        <dbReference type="ARBA" id="ARBA00033334"/>
    </source>
</evidence>
<dbReference type="PANTHER" id="PTHR12213:SF0">
    <property type="entry name" value="CORRINOID ADENOSYLTRANSFERASE MMAB"/>
    <property type="match status" value="1"/>
</dbReference>
<gene>
    <name evidence="17" type="ORF">SAMN04489868_1146</name>
</gene>
<dbReference type="Gene3D" id="1.20.1200.10">
    <property type="entry name" value="Cobalamin adenosyltransferase-like"/>
    <property type="match status" value="1"/>
</dbReference>
<dbReference type="EMBL" id="FOQE01000014">
    <property type="protein sequence ID" value="SFH69949.1"/>
    <property type="molecule type" value="Genomic_DNA"/>
</dbReference>
<evidence type="ECO:0000313" key="18">
    <source>
        <dbReference type="Proteomes" id="UP000198668"/>
    </source>
</evidence>
<dbReference type="InterPro" id="IPR029499">
    <property type="entry name" value="PduO-typ"/>
</dbReference>